<comment type="similarity">
    <text evidence="1 3">Belongs to the gamma-glutamylcyclotransferase family.</text>
</comment>
<evidence type="ECO:0000313" key="6">
    <source>
        <dbReference type="Proteomes" id="UP000599109"/>
    </source>
</evidence>
<dbReference type="PANTHER" id="PTHR12510">
    <property type="entry name" value="TROPONIN C-AKIN-1 PROTEIN"/>
    <property type="match status" value="1"/>
</dbReference>
<accession>A0A936YXG1</accession>
<dbReference type="CDD" id="cd06661">
    <property type="entry name" value="GGCT_like"/>
    <property type="match status" value="1"/>
</dbReference>
<reference evidence="5 6" key="1">
    <citation type="journal article" date="2017" name="Int. J. Syst. Evol. Microbiol.">
        <title>Ramlibacter monticola sp. nov., isolated from forest soil.</title>
        <authorList>
            <person name="Chaudhary D.K."/>
            <person name="Kim J."/>
        </authorList>
    </citation>
    <scope>NUCLEOTIDE SEQUENCE [LARGE SCALE GENOMIC DNA]</scope>
    <source>
        <strain evidence="5 6">KACC 19175</strain>
    </source>
</reference>
<evidence type="ECO:0000259" key="4">
    <source>
        <dbReference type="Pfam" id="PF06094"/>
    </source>
</evidence>
<proteinExistence type="inferred from homology"/>
<dbReference type="InterPro" id="IPR039126">
    <property type="entry name" value="GGACT"/>
</dbReference>
<evidence type="ECO:0000313" key="5">
    <source>
        <dbReference type="EMBL" id="MBL0390417.1"/>
    </source>
</evidence>
<dbReference type="GO" id="GO:0061929">
    <property type="term" value="F:gamma-glutamylaminecyclotransferase activity"/>
    <property type="evidence" value="ECO:0007669"/>
    <property type="project" value="InterPro"/>
</dbReference>
<dbReference type="AlphaFoldDB" id="A0A936YXG1"/>
<dbReference type="Gene3D" id="3.10.490.10">
    <property type="entry name" value="Gamma-glutamyl cyclotransferase-like"/>
    <property type="match status" value="1"/>
</dbReference>
<dbReference type="PANTHER" id="PTHR12510:SF4">
    <property type="entry name" value="GAMMA-GLUTAMYLAMINECYCLOTRANSFERASE"/>
    <property type="match status" value="1"/>
</dbReference>
<dbReference type="Pfam" id="PF06094">
    <property type="entry name" value="GGACT"/>
    <property type="match status" value="1"/>
</dbReference>
<dbReference type="GO" id="GO:0005829">
    <property type="term" value="C:cytosol"/>
    <property type="evidence" value="ECO:0007669"/>
    <property type="project" value="TreeGrafter"/>
</dbReference>
<dbReference type="RefSeq" id="WP_201673019.1">
    <property type="nucleotide sequence ID" value="NZ_JAEQNE010000001.1"/>
</dbReference>
<dbReference type="Proteomes" id="UP000599109">
    <property type="component" value="Unassembled WGS sequence"/>
</dbReference>
<sequence length="139" mass="15623">MEREHLVFVFGTLKEGFPNFATNRGTRVPGVFRTREAYPLYLVGERHTPWLLDLPGRGQQVSGQVFRVDAGTLAAMDRLERIAEPDGYRRLPLALEGLAEPVHAYLKPAEQLRAGEVRQGPLAEYAAEHALLYRPRGDV</sequence>
<dbReference type="SUPFAM" id="SSF110857">
    <property type="entry name" value="Gamma-glutamyl cyclotransferase-like"/>
    <property type="match status" value="1"/>
</dbReference>
<dbReference type="InterPro" id="IPR013024">
    <property type="entry name" value="GGCT-like"/>
</dbReference>
<feature type="active site" description="Proton acceptor" evidence="2">
    <location>
        <position position="80"/>
    </location>
</feature>
<evidence type="ECO:0000256" key="3">
    <source>
        <dbReference type="RuleBase" id="RU367036"/>
    </source>
</evidence>
<keyword evidence="6" id="KW-1185">Reference proteome</keyword>
<evidence type="ECO:0000256" key="1">
    <source>
        <dbReference type="ARBA" id="ARBA00008861"/>
    </source>
</evidence>
<dbReference type="InterPro" id="IPR009288">
    <property type="entry name" value="AIG2-like_dom"/>
</dbReference>
<feature type="domain" description="Gamma-glutamylcyclotransferase AIG2-like" evidence="4">
    <location>
        <begin position="7"/>
        <end position="109"/>
    </location>
</feature>
<dbReference type="EMBL" id="JAEQNE010000001">
    <property type="protein sequence ID" value="MBL0390417.1"/>
    <property type="molecule type" value="Genomic_DNA"/>
</dbReference>
<organism evidence="5 6">
    <name type="scientific">Ramlibacter monticola</name>
    <dbReference type="NCBI Taxonomy" id="1926872"/>
    <lineage>
        <taxon>Bacteria</taxon>
        <taxon>Pseudomonadati</taxon>
        <taxon>Pseudomonadota</taxon>
        <taxon>Betaproteobacteria</taxon>
        <taxon>Burkholderiales</taxon>
        <taxon>Comamonadaceae</taxon>
        <taxon>Ramlibacter</taxon>
    </lineage>
</organism>
<comment type="caution">
    <text evidence="5">The sequence shown here is derived from an EMBL/GenBank/DDBJ whole genome shotgun (WGS) entry which is preliminary data.</text>
</comment>
<evidence type="ECO:0000256" key="2">
    <source>
        <dbReference type="PIRSR" id="PIRSR639126-1"/>
    </source>
</evidence>
<protein>
    <recommendedName>
        <fullName evidence="3">Gamma-glutamylcyclotransferase family protein</fullName>
    </recommendedName>
</protein>
<gene>
    <name evidence="5" type="ORF">JJ685_04610</name>
</gene>
<name>A0A936YXG1_9BURK</name>
<dbReference type="InterPro" id="IPR036568">
    <property type="entry name" value="GGCT-like_sf"/>
</dbReference>